<evidence type="ECO:0000256" key="1">
    <source>
        <dbReference type="ARBA" id="ARBA00004123"/>
    </source>
</evidence>
<reference evidence="6 7" key="1">
    <citation type="journal article" date="2018" name="New Phytol.">
        <title>Comparative genomics and transcriptomics depict ericoid mycorrhizal fungi as versatile saprotrophs and plant mutualists.</title>
        <authorList>
            <person name="Martino E."/>
            <person name="Morin E."/>
            <person name="Grelet G.A."/>
            <person name="Kuo A."/>
            <person name="Kohler A."/>
            <person name="Daghino S."/>
            <person name="Barry K.W."/>
            <person name="Cichocki N."/>
            <person name="Clum A."/>
            <person name="Dockter R.B."/>
            <person name="Hainaut M."/>
            <person name="Kuo R.C."/>
            <person name="LaButti K."/>
            <person name="Lindahl B.D."/>
            <person name="Lindquist E.A."/>
            <person name="Lipzen A."/>
            <person name="Khouja H.R."/>
            <person name="Magnuson J."/>
            <person name="Murat C."/>
            <person name="Ohm R.A."/>
            <person name="Singer S.W."/>
            <person name="Spatafora J.W."/>
            <person name="Wang M."/>
            <person name="Veneault-Fourrey C."/>
            <person name="Henrissat B."/>
            <person name="Grigoriev I.V."/>
            <person name="Martin F.M."/>
            <person name="Perotto S."/>
        </authorList>
    </citation>
    <scope>NUCLEOTIDE SEQUENCE [LARGE SCALE GENOMIC DNA]</scope>
    <source>
        <strain evidence="6 7">ATCC 22711</strain>
    </source>
</reference>
<gene>
    <name evidence="6" type="ORF">M430DRAFT_18287</name>
</gene>
<dbReference type="Proteomes" id="UP000241818">
    <property type="component" value="Unassembled WGS sequence"/>
</dbReference>
<evidence type="ECO:0000256" key="5">
    <source>
        <dbReference type="SAM" id="MobiDB-lite"/>
    </source>
</evidence>
<sequence length="241" mass="28241">MASDIQQTPFVKELAANDRPTRDKALQSLRTFLSGRRELPALELLKLWKGLFYCMWMSDRPRTQQALANELADLVSIVPQPTVIPFLRAYWQTMQREWTNIDVLRMEKFLLLTRRYLGATFQVLKRGDWEEALVREHMDLLMEIPCNVDNIRIPNGMRFHVIDIYVDELERVGLLEDEDRKDGLLDTLLEPLRRLAKESPTKPVRTKAKEQLQDERLPGNKKTEEEEQSKGDDDQWGGFDD</sequence>
<dbReference type="OrthoDB" id="2019504at2759"/>
<dbReference type="PANTHER" id="PTHR13026:SF0">
    <property type="entry name" value="RIBOSOMAL RNA PROCESSING 1B"/>
    <property type="match status" value="1"/>
</dbReference>
<evidence type="ECO:0000256" key="4">
    <source>
        <dbReference type="ARBA" id="ARBA00023242"/>
    </source>
</evidence>
<dbReference type="GeneID" id="36571915"/>
<dbReference type="FunCoup" id="A0A2T3B3B0">
    <property type="interactions" value="364"/>
</dbReference>
<feature type="region of interest" description="Disordered" evidence="5">
    <location>
        <begin position="196"/>
        <end position="241"/>
    </location>
</feature>
<keyword evidence="3" id="KW-0698">rRNA processing</keyword>
<keyword evidence="4" id="KW-0539">Nucleus</keyword>
<evidence type="ECO:0000313" key="6">
    <source>
        <dbReference type="EMBL" id="PSS20109.1"/>
    </source>
</evidence>
<dbReference type="InParanoid" id="A0A2T3B3B0"/>
<dbReference type="PANTHER" id="PTHR13026">
    <property type="entry name" value="NNP-1 PROTEIN NOVEL NUCLEAR PROTEIN 1 NOP52"/>
    <property type="match status" value="1"/>
</dbReference>
<dbReference type="AlphaFoldDB" id="A0A2T3B3B0"/>
<dbReference type="EMBL" id="KZ679010">
    <property type="protein sequence ID" value="PSS20109.1"/>
    <property type="molecule type" value="Genomic_DNA"/>
</dbReference>
<dbReference type="GO" id="GO:0030688">
    <property type="term" value="C:preribosome, small subunit precursor"/>
    <property type="evidence" value="ECO:0007669"/>
    <property type="project" value="InterPro"/>
</dbReference>
<evidence type="ECO:0000256" key="2">
    <source>
        <dbReference type="ARBA" id="ARBA00006374"/>
    </source>
</evidence>
<dbReference type="GO" id="GO:0005634">
    <property type="term" value="C:nucleus"/>
    <property type="evidence" value="ECO:0007669"/>
    <property type="project" value="UniProtKB-SubCell"/>
</dbReference>
<comment type="similarity">
    <text evidence="2">Belongs to the RRP1 family.</text>
</comment>
<keyword evidence="7" id="KW-1185">Reference proteome</keyword>
<name>A0A2T3B3B0_AMORE</name>
<proteinExistence type="inferred from homology"/>
<feature type="compositionally biased region" description="Basic and acidic residues" evidence="5">
    <location>
        <begin position="207"/>
        <end position="233"/>
    </location>
</feature>
<protein>
    <recommendedName>
        <fullName evidence="8">Ribosomal RNA-processing protein 1</fullName>
    </recommendedName>
</protein>
<dbReference type="RefSeq" id="XP_024721379.1">
    <property type="nucleotide sequence ID" value="XM_024863834.1"/>
</dbReference>
<evidence type="ECO:0000256" key="3">
    <source>
        <dbReference type="ARBA" id="ARBA00022552"/>
    </source>
</evidence>
<dbReference type="STRING" id="857342.A0A2T3B3B0"/>
<comment type="subcellular location">
    <subcellularLocation>
        <location evidence="1">Nucleus</location>
    </subcellularLocation>
</comment>
<evidence type="ECO:0000313" key="7">
    <source>
        <dbReference type="Proteomes" id="UP000241818"/>
    </source>
</evidence>
<accession>A0A2T3B3B0</accession>
<dbReference type="GO" id="GO:0006364">
    <property type="term" value="P:rRNA processing"/>
    <property type="evidence" value="ECO:0007669"/>
    <property type="project" value="UniProtKB-KW"/>
</dbReference>
<evidence type="ECO:0008006" key="8">
    <source>
        <dbReference type="Google" id="ProtNLM"/>
    </source>
</evidence>
<organism evidence="6 7">
    <name type="scientific">Amorphotheca resinae ATCC 22711</name>
    <dbReference type="NCBI Taxonomy" id="857342"/>
    <lineage>
        <taxon>Eukaryota</taxon>
        <taxon>Fungi</taxon>
        <taxon>Dikarya</taxon>
        <taxon>Ascomycota</taxon>
        <taxon>Pezizomycotina</taxon>
        <taxon>Leotiomycetes</taxon>
        <taxon>Helotiales</taxon>
        <taxon>Amorphothecaceae</taxon>
        <taxon>Amorphotheca</taxon>
    </lineage>
</organism>
<dbReference type="InterPro" id="IPR010301">
    <property type="entry name" value="RRP1"/>
</dbReference>
<dbReference type="Pfam" id="PF05997">
    <property type="entry name" value="Nop52"/>
    <property type="match status" value="1"/>
</dbReference>